<protein>
    <submittedName>
        <fullName evidence="1">Uncharacterized protein</fullName>
    </submittedName>
</protein>
<evidence type="ECO:0000313" key="1">
    <source>
        <dbReference type="EMBL" id="MBX72365.1"/>
    </source>
</evidence>
<dbReference type="EMBL" id="GGEC01091881">
    <property type="protein sequence ID" value="MBX72365.1"/>
    <property type="molecule type" value="Transcribed_RNA"/>
</dbReference>
<organism evidence="1">
    <name type="scientific">Rhizophora mucronata</name>
    <name type="common">Asiatic mangrove</name>
    <dbReference type="NCBI Taxonomy" id="61149"/>
    <lineage>
        <taxon>Eukaryota</taxon>
        <taxon>Viridiplantae</taxon>
        <taxon>Streptophyta</taxon>
        <taxon>Embryophyta</taxon>
        <taxon>Tracheophyta</taxon>
        <taxon>Spermatophyta</taxon>
        <taxon>Magnoliopsida</taxon>
        <taxon>eudicotyledons</taxon>
        <taxon>Gunneridae</taxon>
        <taxon>Pentapetalae</taxon>
        <taxon>rosids</taxon>
        <taxon>fabids</taxon>
        <taxon>Malpighiales</taxon>
        <taxon>Rhizophoraceae</taxon>
        <taxon>Rhizophora</taxon>
    </lineage>
</organism>
<sequence length="37" mass="4642">MNQNQKKPIKQKHLHLLQLIYFCHLRKKITWESHRAM</sequence>
<proteinExistence type="predicted"/>
<reference evidence="1" key="1">
    <citation type="submission" date="2018-02" db="EMBL/GenBank/DDBJ databases">
        <title>Rhizophora mucronata_Transcriptome.</title>
        <authorList>
            <person name="Meera S.P."/>
            <person name="Sreeshan A."/>
            <person name="Augustine A."/>
        </authorList>
    </citation>
    <scope>NUCLEOTIDE SEQUENCE</scope>
    <source>
        <tissue evidence="1">Leaf</tissue>
    </source>
</reference>
<dbReference type="AlphaFoldDB" id="A0A2P2QZG9"/>
<name>A0A2P2QZG9_RHIMU</name>
<accession>A0A2P2QZG9</accession>